<dbReference type="InterPro" id="IPR029787">
    <property type="entry name" value="Nucleotide_cyclase"/>
</dbReference>
<evidence type="ECO:0000259" key="10">
    <source>
        <dbReference type="PROSITE" id="PS50112"/>
    </source>
</evidence>
<dbReference type="InterPro" id="IPR013655">
    <property type="entry name" value="PAS_fold_3"/>
</dbReference>
<gene>
    <name evidence="14" type="ORF">TVD_08940</name>
</gene>
<dbReference type="InterPro" id="IPR013656">
    <property type="entry name" value="PAS_4"/>
</dbReference>
<feature type="domain" description="PAS" evidence="10">
    <location>
        <begin position="259"/>
        <end position="331"/>
    </location>
</feature>
<keyword evidence="2" id="KW-1003">Cell membrane</keyword>
<dbReference type="AlphaFoldDB" id="A0A0G3G9F4"/>
<evidence type="ECO:0000256" key="2">
    <source>
        <dbReference type="ARBA" id="ARBA00022475"/>
    </source>
</evidence>
<evidence type="ECO:0000313" key="15">
    <source>
        <dbReference type="Proteomes" id="UP000064201"/>
    </source>
</evidence>
<dbReference type="Pfam" id="PF08447">
    <property type="entry name" value="PAS_3"/>
    <property type="match status" value="1"/>
</dbReference>
<dbReference type="STRING" id="106634.TVD_08940"/>
<feature type="domain" description="EAL" evidence="12">
    <location>
        <begin position="560"/>
        <end position="815"/>
    </location>
</feature>
<dbReference type="PATRIC" id="fig|106634.4.peg.1827"/>
<keyword evidence="4" id="KW-0808">Transferase</keyword>
<dbReference type="Gene3D" id="3.30.450.20">
    <property type="entry name" value="PAS domain"/>
    <property type="match status" value="3"/>
</dbReference>
<dbReference type="PROSITE" id="PS50113">
    <property type="entry name" value="PAC"/>
    <property type="match status" value="3"/>
</dbReference>
<dbReference type="InterPro" id="IPR052155">
    <property type="entry name" value="Biofilm_reg_signaling"/>
</dbReference>
<dbReference type="CDD" id="cd01949">
    <property type="entry name" value="GGDEF"/>
    <property type="match status" value="1"/>
</dbReference>
<keyword evidence="8" id="KW-1133">Transmembrane helix</keyword>
<keyword evidence="5" id="KW-0812">Transmembrane</keyword>
<dbReference type="SMART" id="SM00086">
    <property type="entry name" value="PAC"/>
    <property type="match status" value="3"/>
</dbReference>
<keyword evidence="15" id="KW-1185">Reference proteome</keyword>
<evidence type="ECO:0000256" key="7">
    <source>
        <dbReference type="ARBA" id="ARBA00022741"/>
    </source>
</evidence>
<dbReference type="PROSITE" id="PS50112">
    <property type="entry name" value="PAS"/>
    <property type="match status" value="2"/>
</dbReference>
<dbReference type="PROSITE" id="PS50883">
    <property type="entry name" value="EAL"/>
    <property type="match status" value="1"/>
</dbReference>
<evidence type="ECO:0000256" key="5">
    <source>
        <dbReference type="ARBA" id="ARBA00022692"/>
    </source>
</evidence>
<dbReference type="SUPFAM" id="SSF141868">
    <property type="entry name" value="EAL domain-like"/>
    <property type="match status" value="1"/>
</dbReference>
<evidence type="ECO:0000259" key="12">
    <source>
        <dbReference type="PROSITE" id="PS50883"/>
    </source>
</evidence>
<dbReference type="InterPro" id="IPR000160">
    <property type="entry name" value="GGDEF_dom"/>
</dbReference>
<dbReference type="KEGG" id="tvr:TVD_08940"/>
<dbReference type="CDD" id="cd00130">
    <property type="entry name" value="PAS"/>
    <property type="match status" value="3"/>
</dbReference>
<dbReference type="SMART" id="SM00052">
    <property type="entry name" value="EAL"/>
    <property type="match status" value="1"/>
</dbReference>
<dbReference type="Proteomes" id="UP000064201">
    <property type="component" value="Chromosome"/>
</dbReference>
<keyword evidence="7" id="KW-0547">Nucleotide-binding</keyword>
<dbReference type="GO" id="GO:0016740">
    <property type="term" value="F:transferase activity"/>
    <property type="evidence" value="ECO:0007669"/>
    <property type="project" value="UniProtKB-KW"/>
</dbReference>
<dbReference type="GO" id="GO:0000166">
    <property type="term" value="F:nucleotide binding"/>
    <property type="evidence" value="ECO:0007669"/>
    <property type="project" value="UniProtKB-KW"/>
</dbReference>
<dbReference type="OrthoDB" id="9813913at2"/>
<feature type="domain" description="PAS" evidence="10">
    <location>
        <begin position="126"/>
        <end position="166"/>
    </location>
</feature>
<dbReference type="GO" id="GO:0005886">
    <property type="term" value="C:plasma membrane"/>
    <property type="evidence" value="ECO:0007669"/>
    <property type="project" value="UniProtKB-SubCell"/>
</dbReference>
<dbReference type="EMBL" id="CP011367">
    <property type="protein sequence ID" value="AKJ95471.1"/>
    <property type="molecule type" value="Genomic_DNA"/>
</dbReference>
<dbReference type="InterPro" id="IPR000014">
    <property type="entry name" value="PAS"/>
</dbReference>
<sequence length="826" mass="91727">MSDSSGVMVQYEDLVENHPFIIICYRPDTTIFYANRAAHEYFAAPAGSLLGHRWIHDLPEERQPENRADLLRYTPDAPVRTIENPVRRGDGADRWIRWTSRAFFNEAGEITHFQTLGIDVTDRKQGELLRENLLGSLAEGVFGIDADGNYTFLNPAACELLGFASEHEALSHNSHELSHHSRPDGQAFPATECPVYRVLHTGEPLQACEEYFWSRAGHGFPVLINAAPLFDARNRVTGAVVSFQDITERRAAREALERREAELQEAQQIAHLGNWISDFDAGGIRWSSEVFRIFGLEYDQWGATHEAFMQAVHPDDRERVQRAVDDALTPGGPEYDIEHRIVRPDGSVRIVYQRGSVDFDAQGRPQRMAGVVHDITERREAERHLHFITYHDALTGLPNRTRFAERADQAVADAERLGRPLVLAHIGLDRFKSVNEGMGQATGDEVLQHVARRLENRLPVGGVLARLGGDEFGALLPVESPGSVAGAVTRLLEPLRQIIKAGEHELYVPGSVGVAVYPHDTQDASDLMRRAESAMHQAKRTEGNAIQFCSGELNNDVRTRVSLEGQLRRAVDHQEGFFLHYQPRVAAGDGRIVGVEALLRWEDGAGTVHSPGAFIPILEETGLIVELGQWILTEACRQCRDWHQAGLPPVRVSVNLAAPQFRDRQMAHSIDRVLEHTQLSADALELEVTESMLMADTDQVIRTLGQFRERGVRVALDDFGTGYSSLAYLRRFPLDVLKIDRCFTADLETESSAGAIVRTILSLADNLGLESVAEGVETEAQQAFLQEAGCQTLQGFLFARPQPAADCQRMLAEPASSAATQPGRSA</sequence>
<dbReference type="InterPro" id="IPR001633">
    <property type="entry name" value="EAL_dom"/>
</dbReference>
<dbReference type="NCBIfam" id="TIGR00229">
    <property type="entry name" value="sensory_box"/>
    <property type="match status" value="3"/>
</dbReference>
<dbReference type="Pfam" id="PF00563">
    <property type="entry name" value="EAL"/>
    <property type="match status" value="1"/>
</dbReference>
<reference evidence="14 15" key="1">
    <citation type="submission" date="2015-04" db="EMBL/GenBank/DDBJ databases">
        <title>Complete Sequence for the Genome of the Thioalkalivibrio versutus D301.</title>
        <authorList>
            <person name="Mu T."/>
            <person name="Zhou J."/>
            <person name="Xu X."/>
        </authorList>
    </citation>
    <scope>NUCLEOTIDE SEQUENCE [LARGE SCALE GENOMIC DNA]</scope>
    <source>
        <strain evidence="14 15">D301</strain>
    </source>
</reference>
<keyword evidence="3" id="KW-0997">Cell inner membrane</keyword>
<dbReference type="InterPro" id="IPR043128">
    <property type="entry name" value="Rev_trsase/Diguanyl_cyclase"/>
</dbReference>
<organism evidence="14 15">
    <name type="scientific">Thioalkalivibrio versutus</name>
    <dbReference type="NCBI Taxonomy" id="106634"/>
    <lineage>
        <taxon>Bacteria</taxon>
        <taxon>Pseudomonadati</taxon>
        <taxon>Pseudomonadota</taxon>
        <taxon>Gammaproteobacteria</taxon>
        <taxon>Chromatiales</taxon>
        <taxon>Ectothiorhodospiraceae</taxon>
        <taxon>Thioalkalivibrio</taxon>
    </lineage>
</organism>
<name>A0A0G3G9F4_9GAMM</name>
<accession>A0A0G3G9F4</accession>
<evidence type="ECO:0000256" key="4">
    <source>
        <dbReference type="ARBA" id="ARBA00022679"/>
    </source>
</evidence>
<evidence type="ECO:0000259" key="11">
    <source>
        <dbReference type="PROSITE" id="PS50113"/>
    </source>
</evidence>
<dbReference type="PROSITE" id="PS50887">
    <property type="entry name" value="GGDEF"/>
    <property type="match status" value="1"/>
</dbReference>
<feature type="domain" description="PAC" evidence="11">
    <location>
        <begin position="206"/>
        <end position="258"/>
    </location>
</feature>
<dbReference type="FunFam" id="2.10.70.100:FF:000001">
    <property type="entry name" value="Sensory transduction histidine kinase"/>
    <property type="match status" value="1"/>
</dbReference>
<feature type="domain" description="PAC" evidence="11">
    <location>
        <begin position="80"/>
        <end position="132"/>
    </location>
</feature>
<feature type="domain" description="GGDEF" evidence="13">
    <location>
        <begin position="419"/>
        <end position="551"/>
    </location>
</feature>
<evidence type="ECO:0000313" key="14">
    <source>
        <dbReference type="EMBL" id="AKJ95471.1"/>
    </source>
</evidence>
<keyword evidence="9" id="KW-0472">Membrane</keyword>
<dbReference type="Pfam" id="PF00990">
    <property type="entry name" value="GGDEF"/>
    <property type="match status" value="1"/>
</dbReference>
<dbReference type="SUPFAM" id="SSF55073">
    <property type="entry name" value="Nucleotide cyclase"/>
    <property type="match status" value="1"/>
</dbReference>
<evidence type="ECO:0000259" key="13">
    <source>
        <dbReference type="PROSITE" id="PS50887"/>
    </source>
</evidence>
<dbReference type="Pfam" id="PF08448">
    <property type="entry name" value="PAS_4"/>
    <property type="match status" value="2"/>
</dbReference>
<dbReference type="SUPFAM" id="SSF55785">
    <property type="entry name" value="PYP-like sensor domain (PAS domain)"/>
    <property type="match status" value="3"/>
</dbReference>
<dbReference type="Gene3D" id="3.30.70.270">
    <property type="match status" value="1"/>
</dbReference>
<evidence type="ECO:0000256" key="1">
    <source>
        <dbReference type="ARBA" id="ARBA00004429"/>
    </source>
</evidence>
<feature type="domain" description="PAC" evidence="11">
    <location>
        <begin position="335"/>
        <end position="387"/>
    </location>
</feature>
<dbReference type="Gene3D" id="3.20.20.450">
    <property type="entry name" value="EAL domain"/>
    <property type="match status" value="1"/>
</dbReference>
<dbReference type="SMART" id="SM00091">
    <property type="entry name" value="PAS"/>
    <property type="match status" value="3"/>
</dbReference>
<dbReference type="NCBIfam" id="TIGR00254">
    <property type="entry name" value="GGDEF"/>
    <property type="match status" value="1"/>
</dbReference>
<evidence type="ECO:0000256" key="6">
    <source>
        <dbReference type="ARBA" id="ARBA00022737"/>
    </source>
</evidence>
<comment type="subcellular location">
    <subcellularLocation>
        <location evidence="1">Cell inner membrane</location>
        <topology evidence="1">Multi-pass membrane protein</topology>
    </subcellularLocation>
</comment>
<evidence type="ECO:0000256" key="8">
    <source>
        <dbReference type="ARBA" id="ARBA00022989"/>
    </source>
</evidence>
<dbReference type="CDD" id="cd01948">
    <property type="entry name" value="EAL"/>
    <property type="match status" value="1"/>
</dbReference>
<dbReference type="SMART" id="SM00267">
    <property type="entry name" value="GGDEF"/>
    <property type="match status" value="1"/>
</dbReference>
<dbReference type="InterPro" id="IPR035919">
    <property type="entry name" value="EAL_sf"/>
</dbReference>
<dbReference type="PANTHER" id="PTHR44757:SF2">
    <property type="entry name" value="BIOFILM ARCHITECTURE MAINTENANCE PROTEIN MBAA"/>
    <property type="match status" value="1"/>
</dbReference>
<evidence type="ECO:0000256" key="9">
    <source>
        <dbReference type="ARBA" id="ARBA00023136"/>
    </source>
</evidence>
<dbReference type="Gene3D" id="2.10.70.100">
    <property type="match status" value="1"/>
</dbReference>
<keyword evidence="6" id="KW-0677">Repeat</keyword>
<dbReference type="InterPro" id="IPR000700">
    <property type="entry name" value="PAS-assoc_C"/>
</dbReference>
<proteinExistence type="predicted"/>
<evidence type="ECO:0000256" key="3">
    <source>
        <dbReference type="ARBA" id="ARBA00022519"/>
    </source>
</evidence>
<dbReference type="PANTHER" id="PTHR44757">
    <property type="entry name" value="DIGUANYLATE CYCLASE DGCP"/>
    <property type="match status" value="1"/>
</dbReference>
<dbReference type="RefSeq" id="WP_047251396.1">
    <property type="nucleotide sequence ID" value="NZ_CP011367.1"/>
</dbReference>
<protein>
    <submittedName>
        <fullName evidence="14">Diguanylate cyclase</fullName>
    </submittedName>
</protein>
<dbReference type="InterPro" id="IPR035965">
    <property type="entry name" value="PAS-like_dom_sf"/>
</dbReference>
<dbReference type="InterPro" id="IPR001610">
    <property type="entry name" value="PAC"/>
</dbReference>